<keyword evidence="3 9" id="KW-0812">Transmembrane</keyword>
<dbReference type="OrthoDB" id="8887313at2759"/>
<feature type="transmembrane region" description="Helical" evidence="9">
    <location>
        <begin position="200"/>
        <end position="220"/>
    </location>
</feature>
<evidence type="ECO:0000256" key="8">
    <source>
        <dbReference type="SAM" id="MobiDB-lite"/>
    </source>
</evidence>
<keyword evidence="2 7" id="KW-1003">Cell membrane</keyword>
<dbReference type="GO" id="GO:0005886">
    <property type="term" value="C:plasma membrane"/>
    <property type="evidence" value="ECO:0007669"/>
    <property type="project" value="UniProtKB-SubCell"/>
</dbReference>
<evidence type="ECO:0000256" key="1">
    <source>
        <dbReference type="ARBA" id="ARBA00004651"/>
    </source>
</evidence>
<evidence type="ECO:0000313" key="10">
    <source>
        <dbReference type="EMBL" id="CRK95428.1"/>
    </source>
</evidence>
<protein>
    <recommendedName>
        <fullName evidence="7">Vang-like protein</fullName>
    </recommendedName>
</protein>
<dbReference type="Pfam" id="PF06638">
    <property type="entry name" value="Strabismus"/>
    <property type="match status" value="1"/>
</dbReference>
<name>A0A1J1I768_9DIPT</name>
<feature type="transmembrane region" description="Helical" evidence="9">
    <location>
        <begin position="117"/>
        <end position="136"/>
    </location>
</feature>
<evidence type="ECO:0000256" key="7">
    <source>
        <dbReference type="PIRNR" id="PIRNR007991"/>
    </source>
</evidence>
<organism evidence="10 11">
    <name type="scientific">Clunio marinus</name>
    <dbReference type="NCBI Taxonomy" id="568069"/>
    <lineage>
        <taxon>Eukaryota</taxon>
        <taxon>Metazoa</taxon>
        <taxon>Ecdysozoa</taxon>
        <taxon>Arthropoda</taxon>
        <taxon>Hexapoda</taxon>
        <taxon>Insecta</taxon>
        <taxon>Pterygota</taxon>
        <taxon>Neoptera</taxon>
        <taxon>Endopterygota</taxon>
        <taxon>Diptera</taxon>
        <taxon>Nematocera</taxon>
        <taxon>Chironomoidea</taxon>
        <taxon>Chironomidae</taxon>
        <taxon>Clunio</taxon>
    </lineage>
</organism>
<dbReference type="EMBL" id="CVRI01000041">
    <property type="protein sequence ID" value="CRK95428.1"/>
    <property type="molecule type" value="Genomic_DNA"/>
</dbReference>
<keyword evidence="5 7" id="KW-0472">Membrane</keyword>
<evidence type="ECO:0000256" key="9">
    <source>
        <dbReference type="SAM" id="Phobius"/>
    </source>
</evidence>
<dbReference type="PANTHER" id="PTHR20886">
    <property type="entry name" value="VANG-LIKE PROTEIN"/>
    <property type="match status" value="1"/>
</dbReference>
<feature type="transmembrane region" description="Helical" evidence="9">
    <location>
        <begin position="245"/>
        <end position="267"/>
    </location>
</feature>
<accession>A0A1J1I768</accession>
<proteinExistence type="inferred from homology"/>
<comment type="similarity">
    <text evidence="6 7">Belongs to the Vang family.</text>
</comment>
<dbReference type="STRING" id="568069.A0A1J1I768"/>
<evidence type="ECO:0000256" key="6">
    <source>
        <dbReference type="ARBA" id="ARBA00025718"/>
    </source>
</evidence>
<feature type="region of interest" description="Disordered" evidence="8">
    <location>
        <begin position="1"/>
        <end position="59"/>
    </location>
</feature>
<evidence type="ECO:0000256" key="3">
    <source>
        <dbReference type="ARBA" id="ARBA00022692"/>
    </source>
</evidence>
<evidence type="ECO:0000256" key="5">
    <source>
        <dbReference type="ARBA" id="ARBA00023136"/>
    </source>
</evidence>
<dbReference type="InterPro" id="IPR009539">
    <property type="entry name" value="VANGL"/>
</dbReference>
<evidence type="ECO:0000313" key="11">
    <source>
        <dbReference type="Proteomes" id="UP000183832"/>
    </source>
</evidence>
<feature type="compositionally biased region" description="Basic and acidic residues" evidence="8">
    <location>
        <begin position="1"/>
        <end position="12"/>
    </location>
</feature>
<reference evidence="10 11" key="1">
    <citation type="submission" date="2015-04" db="EMBL/GenBank/DDBJ databases">
        <authorList>
            <person name="Syromyatnikov M.Y."/>
            <person name="Popov V.N."/>
        </authorList>
    </citation>
    <scope>NUCLEOTIDE SEQUENCE [LARGE SCALE GENOMIC DNA]</scope>
</reference>
<evidence type="ECO:0000256" key="4">
    <source>
        <dbReference type="ARBA" id="ARBA00022989"/>
    </source>
</evidence>
<gene>
    <name evidence="10" type="primary">putative Vang-like protein 1</name>
    <name evidence="10" type="ORF">CLUMA_CG008713</name>
</gene>
<evidence type="ECO:0000256" key="2">
    <source>
        <dbReference type="ARBA" id="ARBA00022475"/>
    </source>
</evidence>
<sequence>METESVKSERSSKSHRSRSSGIVRNSRHSHRSNHSSKNKREMAPFQTSVNLTTEDSRDGHGQEVIEVQILPQDENWGTETHVTGNTSEQSISMEDVNNWPMTSNGGSFACQKHMERVISLIFCMTAFCSPIAMALLPKLGFFPSTFQNEELNQLTKIQLLACNAECKGLIVTLTTRQILLGIGLWALFFRQPTAIMPRIFLFRSIVLLLVVISTFSYWLFYIVQVTESITKAIVDGTEASNYKTLVSYAINFSDTLLFIHYVAVILLEVRHLQPTYYVKVIRSPDGESRSYAIGQLSIQRASVWILQKYYTDFSIYNPYLERIPLSKQQRKALSTSFKYYDVDGAAITQQQQSQRAVLAAHARRRDSSHNERFYEEHEYERRVKKRRARLITAAEEAFTHIKRVHDQSVLNSLDSHEAAASVFPSLARALQKYLRVTRQQPRHTVESILKHLAHCLKNDLSPRAFLEPYLVENPILQNEKERHDQSWSLICDELLSRPIFDKCVFQLVQSDVSLTKMHLTCTLQYNNEIISST</sequence>
<feature type="compositionally biased region" description="Basic residues" evidence="8">
    <location>
        <begin position="25"/>
        <end position="37"/>
    </location>
</feature>
<dbReference type="PIRSF" id="PIRSF007991">
    <property type="entry name" value="Strabismus"/>
    <property type="match status" value="1"/>
</dbReference>
<feature type="transmembrane region" description="Helical" evidence="9">
    <location>
        <begin position="169"/>
        <end position="188"/>
    </location>
</feature>
<comment type="subcellular location">
    <subcellularLocation>
        <location evidence="1">Cell membrane</location>
        <topology evidence="1">Multi-pass membrane protein</topology>
    </subcellularLocation>
</comment>
<dbReference type="AlphaFoldDB" id="A0A1J1I768"/>
<dbReference type="Proteomes" id="UP000183832">
    <property type="component" value="Unassembled WGS sequence"/>
</dbReference>
<keyword evidence="11" id="KW-1185">Reference proteome</keyword>
<keyword evidence="4 9" id="KW-1133">Transmembrane helix</keyword>